<reference evidence="2 4" key="2">
    <citation type="submission" date="2019-03" db="EMBL/GenBank/DDBJ databases">
        <title>Genomics of glacier-inhabiting Cryobacterium strains.</title>
        <authorList>
            <person name="Liu Q."/>
            <person name="Xin Y.-H."/>
        </authorList>
    </citation>
    <scope>NUCLEOTIDE SEQUENCE [LARGE SCALE GENOMIC DNA]</scope>
    <source>
        <strain evidence="2 4">Hh8</strain>
    </source>
</reference>
<name>A0A4R8VIJ3_9MICO</name>
<dbReference type="EMBL" id="SOFD01000002">
    <property type="protein sequence ID" value="TFB82304.1"/>
    <property type="molecule type" value="Genomic_DNA"/>
</dbReference>
<dbReference type="RefSeq" id="WP_134505132.1">
    <property type="nucleotide sequence ID" value="NZ_FNIB01000008.1"/>
</dbReference>
<evidence type="ECO:0000313" key="2">
    <source>
        <dbReference type="EMBL" id="TFB82304.1"/>
    </source>
</evidence>
<proteinExistence type="predicted"/>
<keyword evidence="4" id="KW-1185">Reference proteome</keyword>
<evidence type="ECO:0000313" key="3">
    <source>
        <dbReference type="Proteomes" id="UP000199639"/>
    </source>
</evidence>
<organism evidence="1 3">
    <name type="scientific">Cryobacterium flavum</name>
    <dbReference type="NCBI Taxonomy" id="1424659"/>
    <lineage>
        <taxon>Bacteria</taxon>
        <taxon>Bacillati</taxon>
        <taxon>Actinomycetota</taxon>
        <taxon>Actinomycetes</taxon>
        <taxon>Micrococcales</taxon>
        <taxon>Microbacteriaceae</taxon>
        <taxon>Cryobacterium</taxon>
    </lineage>
</organism>
<protein>
    <submittedName>
        <fullName evidence="1">Uncharacterized protein</fullName>
    </submittedName>
</protein>
<evidence type="ECO:0000313" key="1">
    <source>
        <dbReference type="EMBL" id="SDN96420.1"/>
    </source>
</evidence>
<evidence type="ECO:0000313" key="4">
    <source>
        <dbReference type="Proteomes" id="UP000298252"/>
    </source>
</evidence>
<dbReference type="Proteomes" id="UP000298252">
    <property type="component" value="Unassembled WGS sequence"/>
</dbReference>
<accession>A0A4R8VIJ3</accession>
<dbReference type="EMBL" id="FNIB01000008">
    <property type="protein sequence ID" value="SDN96420.1"/>
    <property type="molecule type" value="Genomic_DNA"/>
</dbReference>
<sequence length="70" mass="7626">MSLIRTQAIVSVTIPGHDLRRAAESLKQALLPYPEARIVALTQKTNWMTSFMGTTALLAAIDYTPAPEAL</sequence>
<dbReference type="Proteomes" id="UP000199639">
    <property type="component" value="Unassembled WGS sequence"/>
</dbReference>
<reference evidence="1 3" key="1">
    <citation type="submission" date="2016-10" db="EMBL/GenBank/DDBJ databases">
        <authorList>
            <person name="Varghese N."/>
            <person name="Submissions S."/>
        </authorList>
    </citation>
    <scope>NUCLEOTIDE SEQUENCE [LARGE SCALE GENOMIC DNA]</scope>
    <source>
        <strain evidence="1 3">CGMCC 1.11215</strain>
    </source>
</reference>
<dbReference type="AlphaFoldDB" id="A0A4R8VIJ3"/>
<gene>
    <name evidence="2" type="ORF">E3O21_01225</name>
    <name evidence="1" type="ORF">SAMN05216368_108211</name>
</gene>